<keyword evidence="1" id="KW-1133">Transmembrane helix</keyword>
<reference evidence="2 3" key="1">
    <citation type="journal article" date="2016" name="Nat. Commun.">
        <title>Thousands of microbial genomes shed light on interconnected biogeochemical processes in an aquifer system.</title>
        <authorList>
            <person name="Anantharaman K."/>
            <person name="Brown C.T."/>
            <person name="Hug L.A."/>
            <person name="Sharon I."/>
            <person name="Castelle C.J."/>
            <person name="Probst A.J."/>
            <person name="Thomas B.C."/>
            <person name="Singh A."/>
            <person name="Wilkins M.J."/>
            <person name="Karaoz U."/>
            <person name="Brodie E.L."/>
            <person name="Williams K.H."/>
            <person name="Hubbard S.S."/>
            <person name="Banfield J.F."/>
        </authorList>
    </citation>
    <scope>NUCLEOTIDE SEQUENCE [LARGE SCALE GENOMIC DNA]</scope>
</reference>
<protein>
    <submittedName>
        <fullName evidence="2">Uncharacterized protein</fullName>
    </submittedName>
</protein>
<dbReference type="Proteomes" id="UP000177528">
    <property type="component" value="Unassembled WGS sequence"/>
</dbReference>
<organism evidence="2 3">
    <name type="scientific">Candidatus Andersenbacteria bacterium RIFCSPHIGHO2_12_FULL_45_11</name>
    <dbReference type="NCBI Taxonomy" id="1797281"/>
    <lineage>
        <taxon>Bacteria</taxon>
        <taxon>Candidatus Anderseniibacteriota</taxon>
    </lineage>
</organism>
<evidence type="ECO:0000313" key="2">
    <source>
        <dbReference type="EMBL" id="OGY34828.1"/>
    </source>
</evidence>
<gene>
    <name evidence="2" type="ORF">A3D99_02880</name>
</gene>
<proteinExistence type="predicted"/>
<dbReference type="AlphaFoldDB" id="A0A1G1X495"/>
<feature type="transmembrane region" description="Helical" evidence="1">
    <location>
        <begin position="6"/>
        <end position="27"/>
    </location>
</feature>
<evidence type="ECO:0000256" key="1">
    <source>
        <dbReference type="SAM" id="Phobius"/>
    </source>
</evidence>
<name>A0A1G1X495_9BACT</name>
<comment type="caution">
    <text evidence="2">The sequence shown here is derived from an EMBL/GenBank/DDBJ whole genome shotgun (WGS) entry which is preliminary data.</text>
</comment>
<evidence type="ECO:0000313" key="3">
    <source>
        <dbReference type="Proteomes" id="UP000177528"/>
    </source>
</evidence>
<accession>A0A1G1X495</accession>
<sequence>MSRRVVIGILIFLILGVLGGTIALIIARFRTTGTEVSQNPQTSTLPGAKVQDRVKHLSFRPPSLPVRQAGRNPLDFFSYMPILEV</sequence>
<keyword evidence="1" id="KW-0812">Transmembrane</keyword>
<keyword evidence="1" id="KW-0472">Membrane</keyword>
<dbReference type="EMBL" id="MHHR01000009">
    <property type="protein sequence ID" value="OGY34828.1"/>
    <property type="molecule type" value="Genomic_DNA"/>
</dbReference>